<dbReference type="InterPro" id="IPR016181">
    <property type="entry name" value="Acyl_CoA_acyltransferase"/>
</dbReference>
<keyword evidence="2" id="KW-0012">Acyltransferase</keyword>
<evidence type="ECO:0000259" key="1">
    <source>
        <dbReference type="PROSITE" id="PS51186"/>
    </source>
</evidence>
<dbReference type="PROSITE" id="PS51186">
    <property type="entry name" value="GNAT"/>
    <property type="match status" value="1"/>
</dbReference>
<accession>A0AB39XUB1</accession>
<protein>
    <submittedName>
        <fullName evidence="2">GNAT family N-acetyltransferase</fullName>
        <ecNumber evidence="2">2.3.1.-</ecNumber>
    </submittedName>
</protein>
<dbReference type="SUPFAM" id="SSF55729">
    <property type="entry name" value="Acyl-CoA N-acyltransferases (Nat)"/>
    <property type="match status" value="1"/>
</dbReference>
<organism evidence="2">
    <name type="scientific">Streptomyces sp. R33</name>
    <dbReference type="NCBI Taxonomy" id="3238629"/>
    <lineage>
        <taxon>Bacteria</taxon>
        <taxon>Bacillati</taxon>
        <taxon>Actinomycetota</taxon>
        <taxon>Actinomycetes</taxon>
        <taxon>Kitasatosporales</taxon>
        <taxon>Streptomycetaceae</taxon>
        <taxon>Streptomyces</taxon>
    </lineage>
</organism>
<feature type="domain" description="N-acetyltransferase" evidence="1">
    <location>
        <begin position="1"/>
        <end position="177"/>
    </location>
</feature>
<dbReference type="Gene3D" id="3.40.630.30">
    <property type="match status" value="1"/>
</dbReference>
<gene>
    <name evidence="2" type="ORF">AB5J51_00090</name>
</gene>
<dbReference type="EC" id="2.3.1.-" evidence="2"/>
<name>A0AB39XUB1_9ACTN</name>
<proteinExistence type="predicted"/>
<dbReference type="Pfam" id="PF13508">
    <property type="entry name" value="Acetyltransf_7"/>
    <property type="match status" value="1"/>
</dbReference>
<keyword evidence="2" id="KW-0808">Transferase</keyword>
<reference evidence="2" key="1">
    <citation type="submission" date="2024-08" db="EMBL/GenBank/DDBJ databases">
        <authorList>
            <person name="Yu S.T."/>
        </authorList>
    </citation>
    <scope>NUCLEOTIDE SEQUENCE</scope>
    <source>
        <strain evidence="2">R33</strain>
    </source>
</reference>
<dbReference type="RefSeq" id="WP_369776279.1">
    <property type="nucleotide sequence ID" value="NZ_CP165727.1"/>
</dbReference>
<dbReference type="InterPro" id="IPR000182">
    <property type="entry name" value="GNAT_dom"/>
</dbReference>
<dbReference type="GO" id="GO:0016747">
    <property type="term" value="F:acyltransferase activity, transferring groups other than amino-acyl groups"/>
    <property type="evidence" value="ECO:0007669"/>
    <property type="project" value="InterPro"/>
</dbReference>
<evidence type="ECO:0000313" key="2">
    <source>
        <dbReference type="EMBL" id="XDV61505.1"/>
    </source>
</evidence>
<dbReference type="AlphaFoldDB" id="A0AB39XUB1"/>
<dbReference type="EMBL" id="CP165727">
    <property type="protein sequence ID" value="XDV61505.1"/>
    <property type="molecule type" value="Genomic_DNA"/>
</dbReference>
<sequence length="180" mass="19895">MDYTLITDPADAARALDDIAPVYEAVFAEPPYLEGPRDLALFLEAYQLEHKTPGFRLVQARAADGRLVGFAYGLPLASTTAWWDSFLDATPAQEFTREDGRRTFVVKEIAVLADQRGHGVGSTLHADLLNGITAERATLTVRPEAPAATWYERLGYEPVGHTRPWEGAPVYRTLAKPLRV</sequence>